<gene>
    <name evidence="1" type="ORF">M436DRAFT_72444</name>
</gene>
<evidence type="ECO:0000313" key="1">
    <source>
        <dbReference type="EMBL" id="KEQ74063.1"/>
    </source>
</evidence>
<evidence type="ECO:0008006" key="3">
    <source>
        <dbReference type="Google" id="ProtNLM"/>
    </source>
</evidence>
<sequence length="241" mass="27778">MSIRNSITGPSAETTVGKDSSAAVFNLPKQLLCESSTYFEAALNNGFAETATQKITLDDDDDHPEIFRTYAAWLFERELSQESIGEVADVEHHLFFVYIFADKRGIRRLANDVVTKMSSLWVTQSIDLSTTVECLPLLLPGCTLYELTLDNLILASRAGTYGSDEWRAFCSHPQEIMVELFKREQRFPDSFKHLHDCFGSICHYHEHEDIDEEDKCIKMTARGRNVHYGHEFLWDQVEWRW</sequence>
<dbReference type="InterPro" id="IPR011333">
    <property type="entry name" value="SKP1/BTB/POZ_sf"/>
</dbReference>
<organism evidence="1 2">
    <name type="scientific">Aureobasidium namibiae CBS 147.97</name>
    <dbReference type="NCBI Taxonomy" id="1043004"/>
    <lineage>
        <taxon>Eukaryota</taxon>
        <taxon>Fungi</taxon>
        <taxon>Dikarya</taxon>
        <taxon>Ascomycota</taxon>
        <taxon>Pezizomycotina</taxon>
        <taxon>Dothideomycetes</taxon>
        <taxon>Dothideomycetidae</taxon>
        <taxon>Dothideales</taxon>
        <taxon>Saccotheciaceae</taxon>
        <taxon>Aureobasidium</taxon>
    </lineage>
</organism>
<dbReference type="Proteomes" id="UP000027730">
    <property type="component" value="Unassembled WGS sequence"/>
</dbReference>
<dbReference type="STRING" id="1043004.A0A074WLS0"/>
<dbReference type="AlphaFoldDB" id="A0A074WLS0"/>
<dbReference type="PANTHER" id="PTHR47843:SF3">
    <property type="entry name" value="BTB DOMAIN-CONTAINING PROTEIN"/>
    <property type="match status" value="1"/>
</dbReference>
<proteinExistence type="predicted"/>
<protein>
    <recommendedName>
        <fullName evidence="3">BTB domain-containing protein</fullName>
    </recommendedName>
</protein>
<dbReference type="GeneID" id="25415118"/>
<evidence type="ECO:0000313" key="2">
    <source>
        <dbReference type="Proteomes" id="UP000027730"/>
    </source>
</evidence>
<dbReference type="Gene3D" id="3.30.710.10">
    <property type="entry name" value="Potassium Channel Kv1.1, Chain A"/>
    <property type="match status" value="1"/>
</dbReference>
<dbReference type="OrthoDB" id="194443at2759"/>
<dbReference type="HOGENOM" id="CLU_1151600_0_0_1"/>
<name>A0A074WLS0_9PEZI</name>
<dbReference type="PANTHER" id="PTHR47843">
    <property type="entry name" value="BTB DOMAIN-CONTAINING PROTEIN-RELATED"/>
    <property type="match status" value="1"/>
</dbReference>
<reference evidence="1 2" key="1">
    <citation type="journal article" date="2014" name="BMC Genomics">
        <title>Genome sequencing of four Aureobasidium pullulans varieties: biotechnological potential, stress tolerance, and description of new species.</title>
        <authorList>
            <person name="Gostin Ar C."/>
            <person name="Ohm R.A."/>
            <person name="Kogej T."/>
            <person name="Sonjak S."/>
            <person name="Turk M."/>
            <person name="Zajc J."/>
            <person name="Zalar P."/>
            <person name="Grube M."/>
            <person name="Sun H."/>
            <person name="Han J."/>
            <person name="Sharma A."/>
            <person name="Chiniquy J."/>
            <person name="Ngan C.Y."/>
            <person name="Lipzen A."/>
            <person name="Barry K."/>
            <person name="Grigoriev I.V."/>
            <person name="Gunde-Cimerman N."/>
        </authorList>
    </citation>
    <scope>NUCLEOTIDE SEQUENCE [LARGE SCALE GENOMIC DNA]</scope>
    <source>
        <strain evidence="1 2">CBS 147.97</strain>
    </source>
</reference>
<keyword evidence="2" id="KW-1185">Reference proteome</keyword>
<accession>A0A074WLS0</accession>
<dbReference type="RefSeq" id="XP_013428235.1">
    <property type="nucleotide sequence ID" value="XM_013572781.1"/>
</dbReference>
<dbReference type="EMBL" id="KL584708">
    <property type="protein sequence ID" value="KEQ74063.1"/>
    <property type="molecule type" value="Genomic_DNA"/>
</dbReference>